<organism evidence="2 3">
    <name type="scientific">Paracoccus hibiscisoli</name>
    <dbReference type="NCBI Taxonomy" id="2023261"/>
    <lineage>
        <taxon>Bacteria</taxon>
        <taxon>Pseudomonadati</taxon>
        <taxon>Pseudomonadota</taxon>
        <taxon>Alphaproteobacteria</taxon>
        <taxon>Rhodobacterales</taxon>
        <taxon>Paracoccaceae</taxon>
        <taxon>Paracoccus</taxon>
    </lineage>
</organism>
<dbReference type="Proteomes" id="UP000306223">
    <property type="component" value="Unassembled WGS sequence"/>
</dbReference>
<evidence type="ECO:0000313" key="1">
    <source>
        <dbReference type="EMBL" id="TJZ81844.1"/>
    </source>
</evidence>
<keyword evidence="3" id="KW-1185">Reference proteome</keyword>
<dbReference type="EMBL" id="SUNH01000027">
    <property type="protein sequence ID" value="TJZ81844.1"/>
    <property type="molecule type" value="Genomic_DNA"/>
</dbReference>
<feature type="non-terminal residue" evidence="2">
    <location>
        <position position="1"/>
    </location>
</feature>
<reference evidence="2 3" key="1">
    <citation type="submission" date="2019-04" db="EMBL/GenBank/DDBJ databases">
        <authorList>
            <person name="Li J."/>
        </authorList>
    </citation>
    <scope>NUCLEOTIDE SEQUENCE [LARGE SCALE GENOMIC DNA]</scope>
    <source>
        <strain evidence="2 3">CCTCC AB2016182</strain>
    </source>
</reference>
<name>A0A4U0QR03_9RHOB</name>
<proteinExistence type="predicted"/>
<sequence length="53" mass="6080">QGPWRNMQDLEMATLGRVDWFNNKRLLGPIGNIPPAEAELNFQVQRDMLDLVA</sequence>
<dbReference type="AlphaFoldDB" id="A0A4U0QR03"/>
<gene>
    <name evidence="2" type="ORF">FA740_11340</name>
    <name evidence="1" type="ORF">FA740_16215</name>
</gene>
<dbReference type="EMBL" id="SUNH01000015">
    <property type="protein sequence ID" value="TJZ83692.1"/>
    <property type="molecule type" value="Genomic_DNA"/>
</dbReference>
<evidence type="ECO:0000313" key="2">
    <source>
        <dbReference type="EMBL" id="TJZ83692.1"/>
    </source>
</evidence>
<accession>A0A4U0QR03</accession>
<protein>
    <submittedName>
        <fullName evidence="2">IS3 family transposase</fullName>
    </submittedName>
</protein>
<evidence type="ECO:0000313" key="3">
    <source>
        <dbReference type="Proteomes" id="UP000306223"/>
    </source>
</evidence>
<comment type="caution">
    <text evidence="2">The sequence shown here is derived from an EMBL/GenBank/DDBJ whole genome shotgun (WGS) entry which is preliminary data.</text>
</comment>